<feature type="region of interest" description="Disordered" evidence="1">
    <location>
        <begin position="1"/>
        <end position="27"/>
    </location>
</feature>
<keyword evidence="2" id="KW-1133">Transmembrane helix</keyword>
<evidence type="ECO:0008006" key="5">
    <source>
        <dbReference type="Google" id="ProtNLM"/>
    </source>
</evidence>
<keyword evidence="4" id="KW-1185">Reference proteome</keyword>
<evidence type="ECO:0000256" key="1">
    <source>
        <dbReference type="SAM" id="MobiDB-lite"/>
    </source>
</evidence>
<evidence type="ECO:0000313" key="3">
    <source>
        <dbReference type="EMBL" id="ADD45393.1"/>
    </source>
</evidence>
<dbReference type="KEGG" id="sna:Snas_5763"/>
<dbReference type="HOGENOM" id="CLU_045789_0_0_11"/>
<feature type="transmembrane region" description="Helical" evidence="2">
    <location>
        <begin position="34"/>
        <end position="57"/>
    </location>
</feature>
<dbReference type="AlphaFoldDB" id="D3PY64"/>
<evidence type="ECO:0000256" key="2">
    <source>
        <dbReference type="SAM" id="Phobius"/>
    </source>
</evidence>
<keyword evidence="2" id="KW-0812">Transmembrane</keyword>
<evidence type="ECO:0000313" key="4">
    <source>
        <dbReference type="Proteomes" id="UP000000844"/>
    </source>
</evidence>
<dbReference type="Proteomes" id="UP000000844">
    <property type="component" value="Chromosome"/>
</dbReference>
<protein>
    <recommendedName>
        <fullName evidence="5">Peptidase MA-like domain-containing protein</fullName>
    </recommendedName>
</protein>
<feature type="compositionally biased region" description="Pro residues" evidence="1">
    <location>
        <begin position="1"/>
        <end position="26"/>
    </location>
</feature>
<keyword evidence="2" id="KW-0472">Membrane</keyword>
<organism evidence="3 4">
    <name type="scientific">Stackebrandtia nassauensis (strain DSM 44728 / CIP 108903 / NRRL B-16338 / NBRC 102104 / LLR-40K-21)</name>
    <dbReference type="NCBI Taxonomy" id="446470"/>
    <lineage>
        <taxon>Bacteria</taxon>
        <taxon>Bacillati</taxon>
        <taxon>Actinomycetota</taxon>
        <taxon>Actinomycetes</taxon>
        <taxon>Glycomycetales</taxon>
        <taxon>Glycomycetaceae</taxon>
        <taxon>Stackebrandtia</taxon>
    </lineage>
</organism>
<gene>
    <name evidence="3" type="ordered locus">Snas_5763</name>
</gene>
<name>D3PY64_STANL</name>
<dbReference type="EMBL" id="CP001778">
    <property type="protein sequence ID" value="ADD45393.1"/>
    <property type="molecule type" value="Genomic_DNA"/>
</dbReference>
<accession>D3PY64</accession>
<reference evidence="3 4" key="1">
    <citation type="journal article" date="2009" name="Stand. Genomic Sci.">
        <title>Complete genome sequence of Stackebrandtia nassauensis type strain (LLR-40K-21).</title>
        <authorList>
            <person name="Munk C."/>
            <person name="Lapidus A."/>
            <person name="Copeland A."/>
            <person name="Jando M."/>
            <person name="Mayilraj S."/>
            <person name="Glavina Del Rio T."/>
            <person name="Nolan M."/>
            <person name="Chen F."/>
            <person name="Lucas S."/>
            <person name="Tice H."/>
            <person name="Cheng J.F."/>
            <person name="Han C."/>
            <person name="Detter J.C."/>
            <person name="Bruce D."/>
            <person name="Goodwin L."/>
            <person name="Chain P."/>
            <person name="Pitluck S."/>
            <person name="Goker M."/>
            <person name="Ovchinikova G."/>
            <person name="Pati A."/>
            <person name="Ivanova N."/>
            <person name="Mavromatis K."/>
            <person name="Chen A."/>
            <person name="Palaniappan K."/>
            <person name="Land M."/>
            <person name="Hauser L."/>
            <person name="Chang Y.J."/>
            <person name="Jeffries C.D."/>
            <person name="Bristow J."/>
            <person name="Eisen J.A."/>
            <person name="Markowitz V."/>
            <person name="Hugenholtz P."/>
            <person name="Kyrpides N.C."/>
            <person name="Klenk H.P."/>
        </authorList>
    </citation>
    <scope>NUCLEOTIDE SEQUENCE [LARGE SCALE GENOMIC DNA]</scope>
    <source>
        <strain evidence="4">DSM 44728 / CIP 108903 / NRRL B-16338 / NBRC 102104 / LLR-40K-21</strain>
    </source>
</reference>
<proteinExistence type="predicted"/>
<sequence>MPQAPTPGFPPPGLPGQYPPGFPPPRATTSKRSIGLVALILAAVLLSGVSMILGFTLGGQGGKLAEGAIPAPAEGEAPSEAFIKEKSEVLLDESAEGLLDGDEDTWLSAYDSSIHDQMKKQYTSLKALQVSNFDYQIIGDPNGRDSEWTVKVGLNYCFGAKKGGKCAPTGMIFDTQWRWQDQELLATQVSESSTKPDESSQFSIGARPWEVEELKAEAGDRAVVAATDNASDDYDVKETLEIAEAAAENADKYAVYGKVDKYVIFLGDDADIAKWYGLGSGLPQQAIGFALPLPQIDKEGKPVPGGSEVVLFAERLKQIEKDFGKEGKEEFEATVRHELGHVATLHHSPPHTPKDQNADWWLSEGIAELIDHDPKEKIDDYPREKQAKEFLKSSSWDGELIAPEGNDPYGSAKYGVAFYWTYYLYDEYGKDKFMDFFERVARKGDDPEEAAKESFDKSYEDILKECKKYVKKEVL</sequence>
<dbReference type="eggNOG" id="COG0745">
    <property type="taxonomic scope" value="Bacteria"/>
</dbReference>